<keyword evidence="6" id="KW-1185">Reference proteome</keyword>
<evidence type="ECO:0000259" key="2">
    <source>
        <dbReference type="Pfam" id="PF05699"/>
    </source>
</evidence>
<organism evidence="5 6">
    <name type="scientific">Macrosiphum euphorbiae</name>
    <name type="common">potato aphid</name>
    <dbReference type="NCBI Taxonomy" id="13131"/>
    <lineage>
        <taxon>Eukaryota</taxon>
        <taxon>Metazoa</taxon>
        <taxon>Ecdysozoa</taxon>
        <taxon>Arthropoda</taxon>
        <taxon>Hexapoda</taxon>
        <taxon>Insecta</taxon>
        <taxon>Pterygota</taxon>
        <taxon>Neoptera</taxon>
        <taxon>Paraneoptera</taxon>
        <taxon>Hemiptera</taxon>
        <taxon>Sternorrhyncha</taxon>
        <taxon>Aphidomorpha</taxon>
        <taxon>Aphidoidea</taxon>
        <taxon>Aphididae</taxon>
        <taxon>Macrosiphini</taxon>
        <taxon>Macrosiphum</taxon>
    </lineage>
</organism>
<dbReference type="Pfam" id="PF25431">
    <property type="entry name" value="zf-C17orf113"/>
    <property type="match status" value="1"/>
</dbReference>
<feature type="compositionally biased region" description="Acidic residues" evidence="1">
    <location>
        <begin position="892"/>
        <end position="904"/>
    </location>
</feature>
<dbReference type="EMBL" id="CARXXK010001186">
    <property type="protein sequence ID" value="CAI6374279.1"/>
    <property type="molecule type" value="Genomic_DNA"/>
</dbReference>
<accession>A0AAV0Y019</accession>
<dbReference type="Pfam" id="PF14291">
    <property type="entry name" value="DUF4371"/>
    <property type="match status" value="1"/>
</dbReference>
<gene>
    <name evidence="5" type="ORF">MEUPH1_LOCUS27917</name>
</gene>
<feature type="region of interest" description="Disordered" evidence="1">
    <location>
        <begin position="887"/>
        <end position="912"/>
    </location>
</feature>
<dbReference type="GO" id="GO:0046983">
    <property type="term" value="F:protein dimerization activity"/>
    <property type="evidence" value="ECO:0007669"/>
    <property type="project" value="InterPro"/>
</dbReference>
<dbReference type="PANTHER" id="PTHR45749:SF21">
    <property type="entry name" value="DUF4371 DOMAIN-CONTAINING PROTEIN"/>
    <property type="match status" value="1"/>
</dbReference>
<comment type="caution">
    <text evidence="5">The sequence shown here is derived from an EMBL/GenBank/DDBJ whole genome shotgun (WGS) entry which is preliminary data.</text>
</comment>
<protein>
    <recommendedName>
        <fullName evidence="7">Zinc finger MYM-type protein 1-like</fullName>
    </recommendedName>
</protein>
<dbReference type="Pfam" id="PF05699">
    <property type="entry name" value="Dimer_Tnp_hAT"/>
    <property type="match status" value="1"/>
</dbReference>
<dbReference type="SUPFAM" id="SSF53098">
    <property type="entry name" value="Ribonuclease H-like"/>
    <property type="match status" value="1"/>
</dbReference>
<evidence type="ECO:0000256" key="1">
    <source>
        <dbReference type="SAM" id="MobiDB-lite"/>
    </source>
</evidence>
<feature type="compositionally biased region" description="Basic and acidic residues" evidence="1">
    <location>
        <begin position="1"/>
        <end position="14"/>
    </location>
</feature>
<proteinExistence type="predicted"/>
<dbReference type="PANTHER" id="PTHR45749">
    <property type="match status" value="1"/>
</dbReference>
<evidence type="ECO:0000313" key="5">
    <source>
        <dbReference type="EMBL" id="CAI6374279.1"/>
    </source>
</evidence>
<evidence type="ECO:0000259" key="4">
    <source>
        <dbReference type="Pfam" id="PF25431"/>
    </source>
</evidence>
<dbReference type="AlphaFoldDB" id="A0AAV0Y019"/>
<feature type="domain" description="C17orf113 probable zinc finger" evidence="4">
    <location>
        <begin position="250"/>
        <end position="309"/>
    </location>
</feature>
<evidence type="ECO:0000313" key="6">
    <source>
        <dbReference type="Proteomes" id="UP001160148"/>
    </source>
</evidence>
<dbReference type="Proteomes" id="UP001160148">
    <property type="component" value="Unassembled WGS sequence"/>
</dbReference>
<feature type="domain" description="HAT C-terminal dimerisation" evidence="2">
    <location>
        <begin position="935"/>
        <end position="991"/>
    </location>
</feature>
<name>A0AAV0Y019_9HEMI</name>
<sequence length="1022" mass="117019">MSEKKRKGGAEKLRENKKKQLQNDAKMCLNIQDMFTKPKINKPSLDVNNEQKQGSEKHQTTLSGDEDNPCSKLNNEDDLFVNNILHNNEDDGDDGVCTKQPDYVINETDGFNEHKEDNLNLEQSVSNNKYDHSDHLNVVTMINLNDSKTSEDASDIIGEQCFESTNANSNFIRKLNDSKTSEDASDIIGEQCFESTNANSNFILNYNATVTQKLDFIKKHPIQPTHTGNINFDVNKIYYRIVSGKKIHRTWLSILVEDNDFKSMFCSICIAFGSGISNFSSNSGCTNLKSMYSAIERHEKSIIHTNAVESYFQASKEMSMEYLINRNMMAVKRQETENNIHVLKEVFEIIKFLGRQNLPYRGSASNETLSNFDDILINKGNFLEMVQFASKKDTILHEHLRQAIKNSKLRKERLEKNKNLNSKGRGSLITFLSKTTVDKVISGILKAIRNKIKNELGDQNFSIQMDSTQDVGVMDQASICVRYINDGDIKERLFAIVQVKSSKGEELYKLLKDCFFEHGLKFSNIIGESFDGANNMSGQFSGLQSFIKSENKNSIFIWCYSHILNLCMVDICKNIDSKTLFGLLNRLATFFGSSYKRMNTWTSENSKNSRIGQDMLRKLHKVAESNTRWWSRHKALEWVFKGTDCLFPTVISVLHIISTDSSFDNNSTSEALSLLKNLCEFKVILTAHIFLNIFSYVRPTSDYLQTKQLDFLSAWRMVENTKNDIKQISFENIIIKAKQFAIETNEKLTNLKLPEHILVEEKLPEGRRLRKKKKQFDETTEDEALTTPIDHYRVETFQTIIDQLNMSLNERFSSNIDLITDAQLLHPSSFDENLKNFPKNGLLKIANLVNIPHNTLVEELVAFSKIYPSMNGTLSQRAEEIYDNMHNNENNLVDDDSTDEEDDTTPNATMDNLATGKQSKCSGCLICCFKLLFKFNMHSVAFTNLYLAYEFILTLSFTQVNCERSFSKLKIIKSRLRSSIGNEKLEAFMLMSVEKELLEEVDFQEILQYVKQSSSLMCKLLS</sequence>
<evidence type="ECO:0008006" key="7">
    <source>
        <dbReference type="Google" id="ProtNLM"/>
    </source>
</evidence>
<feature type="region of interest" description="Disordered" evidence="1">
    <location>
        <begin position="1"/>
        <end position="71"/>
    </location>
</feature>
<feature type="domain" description="DUF4371" evidence="3">
    <location>
        <begin position="343"/>
        <end position="542"/>
    </location>
</feature>
<dbReference type="InterPro" id="IPR008906">
    <property type="entry name" value="HATC_C_dom"/>
</dbReference>
<reference evidence="5 6" key="1">
    <citation type="submission" date="2023-01" db="EMBL/GenBank/DDBJ databases">
        <authorList>
            <person name="Whitehead M."/>
        </authorList>
    </citation>
    <scope>NUCLEOTIDE SEQUENCE [LARGE SCALE GENOMIC DNA]</scope>
</reference>
<dbReference type="InterPro" id="IPR025398">
    <property type="entry name" value="DUF4371"/>
</dbReference>
<dbReference type="InterPro" id="IPR057456">
    <property type="entry name" value="Znf_C17orf113"/>
</dbReference>
<dbReference type="InterPro" id="IPR012337">
    <property type="entry name" value="RNaseH-like_sf"/>
</dbReference>
<evidence type="ECO:0000259" key="3">
    <source>
        <dbReference type="Pfam" id="PF14291"/>
    </source>
</evidence>